<reference evidence="1" key="1">
    <citation type="journal article" date="2008" name="ISME J.">
        <title>Genomic patterns of recombination, clonal divergence and environment in marine microbial populations.</title>
        <authorList>
            <person name="Konstantinidis K.T."/>
            <person name="Delong E.F."/>
        </authorList>
    </citation>
    <scope>NUCLEOTIDE SEQUENCE</scope>
</reference>
<proteinExistence type="predicted"/>
<dbReference type="InterPro" id="IPR029032">
    <property type="entry name" value="AhpD-like"/>
</dbReference>
<dbReference type="SUPFAM" id="SSF69118">
    <property type="entry name" value="AhpD-like"/>
    <property type="match status" value="1"/>
</dbReference>
<dbReference type="AlphaFoldDB" id="B3T0D7"/>
<dbReference type="Gene3D" id="1.20.1290.10">
    <property type="entry name" value="AhpD-like"/>
    <property type="match status" value="1"/>
</dbReference>
<name>B3T0D7_9ZZZZ</name>
<evidence type="ECO:0000313" key="1">
    <source>
        <dbReference type="EMBL" id="ABZ06046.1"/>
    </source>
</evidence>
<dbReference type="PANTHER" id="PTHR34846:SF11">
    <property type="entry name" value="4-CARBOXYMUCONOLACTONE DECARBOXYLASE FAMILY PROTEIN (AFU_ORTHOLOGUE AFUA_6G11590)"/>
    <property type="match status" value="1"/>
</dbReference>
<gene>
    <name evidence="1" type="ORF">ALOHA_HF4000005H07ctg1g14</name>
</gene>
<evidence type="ECO:0008006" key="2">
    <source>
        <dbReference type="Google" id="ProtNLM"/>
    </source>
</evidence>
<dbReference type="EMBL" id="EU016565">
    <property type="protein sequence ID" value="ABZ06046.1"/>
    <property type="molecule type" value="Genomic_DNA"/>
</dbReference>
<sequence>MPRLTLTPETPVPQELQARFDKVTAPGSGLADTYRALFANPRVASGLADLDELVGQCDMELWITYTVALAVAHERNSVSIWNAFEPLAREAGVRDAVIDGIASGTAPRGLLPKEGIWVHFALEVIRCQVRDSTWQAVTHLVGDAGAVSLAFTACYYDMMAKLNGSFALDSR</sequence>
<protein>
    <recommendedName>
        <fullName evidence="2">Carboxymuconolactone decarboxylase-like domain-containing protein</fullName>
    </recommendedName>
</protein>
<accession>B3T0D7</accession>
<organism evidence="1">
    <name type="scientific">uncultured marine microorganism HF4000_005H07</name>
    <dbReference type="NCBI Taxonomy" id="455506"/>
    <lineage>
        <taxon>unclassified sequences</taxon>
        <taxon>environmental samples</taxon>
    </lineage>
</organism>
<dbReference type="PANTHER" id="PTHR34846">
    <property type="entry name" value="4-CARBOXYMUCONOLACTONE DECARBOXYLASE FAMILY PROTEIN (AFU_ORTHOLOGUE AFUA_6G11590)"/>
    <property type="match status" value="1"/>
</dbReference>